<comment type="caution">
    <text evidence="1">Lacks conserved residue(s) required for the propagation of feature annotation.</text>
</comment>
<dbReference type="PhylomeDB" id="B3S8N0"/>
<dbReference type="InterPro" id="IPR024079">
    <property type="entry name" value="MetalloPept_cat_dom_sf"/>
</dbReference>
<dbReference type="EMBL" id="DS985256">
    <property type="protein sequence ID" value="EDV20983.1"/>
    <property type="molecule type" value="Genomic_DNA"/>
</dbReference>
<evidence type="ECO:0008006" key="8">
    <source>
        <dbReference type="Google" id="ProtNLM"/>
    </source>
</evidence>
<dbReference type="GO" id="GO:0006509">
    <property type="term" value="P:membrane protein ectodomain proteolysis"/>
    <property type="evidence" value="ECO:0000318"/>
    <property type="project" value="GO_Central"/>
</dbReference>
<dbReference type="GO" id="GO:0007219">
    <property type="term" value="P:Notch signaling pathway"/>
    <property type="evidence" value="ECO:0000318"/>
    <property type="project" value="GO_Central"/>
</dbReference>
<dbReference type="SUPFAM" id="SSF57552">
    <property type="entry name" value="Blood coagulation inhibitor (disintegrin)"/>
    <property type="match status" value="1"/>
</dbReference>
<dbReference type="OrthoDB" id="2149267at2759"/>
<dbReference type="InterPro" id="IPR001590">
    <property type="entry name" value="Peptidase_M12B"/>
</dbReference>
<dbReference type="KEGG" id="tad:TRIADDRAFT_60597"/>
<accession>B3S8N0</accession>
<dbReference type="OMA" id="WHEDREC"/>
<feature type="signal peptide" evidence="3">
    <location>
        <begin position="1"/>
        <end position="24"/>
    </location>
</feature>
<dbReference type="InParanoid" id="B3S8N0"/>
<feature type="domain" description="Disintegrin" evidence="4">
    <location>
        <begin position="448"/>
        <end position="541"/>
    </location>
</feature>
<name>B3S8N0_TRIAD</name>
<dbReference type="PROSITE" id="PS50215">
    <property type="entry name" value="ADAM_MEPRO"/>
    <property type="match status" value="1"/>
</dbReference>
<dbReference type="eggNOG" id="KOG3658">
    <property type="taxonomic scope" value="Eukaryota"/>
</dbReference>
<dbReference type="InterPro" id="IPR001762">
    <property type="entry name" value="Disintegrin_dom"/>
</dbReference>
<keyword evidence="2" id="KW-0812">Transmembrane</keyword>
<feature type="domain" description="Peptidase M12B" evidence="5">
    <location>
        <begin position="224"/>
        <end position="441"/>
    </location>
</feature>
<protein>
    <recommendedName>
        <fullName evidence="8">Disintegrin domain-containing protein</fullName>
    </recommendedName>
</protein>
<feature type="transmembrane region" description="Helical" evidence="2">
    <location>
        <begin position="676"/>
        <end position="692"/>
    </location>
</feature>
<dbReference type="GO" id="GO:0004222">
    <property type="term" value="F:metalloendopeptidase activity"/>
    <property type="evidence" value="ECO:0000318"/>
    <property type="project" value="GO_Central"/>
</dbReference>
<feature type="active site" evidence="1">
    <location>
        <position position="390"/>
    </location>
</feature>
<dbReference type="Gene3D" id="3.40.390.10">
    <property type="entry name" value="Collagenase (Catalytic Domain)"/>
    <property type="match status" value="1"/>
</dbReference>
<dbReference type="RefSeq" id="XP_002116627.1">
    <property type="nucleotide sequence ID" value="XM_002116591.1"/>
</dbReference>
<feature type="transmembrane region" description="Helical" evidence="2">
    <location>
        <begin position="653"/>
        <end position="670"/>
    </location>
</feature>
<keyword evidence="2" id="KW-1133">Transmembrane helix</keyword>
<dbReference type="HOGENOM" id="CLU_386027_0_0_1"/>
<reference evidence="6 7" key="1">
    <citation type="journal article" date="2008" name="Nature">
        <title>The Trichoplax genome and the nature of placozoans.</title>
        <authorList>
            <person name="Srivastava M."/>
            <person name="Begovic E."/>
            <person name="Chapman J."/>
            <person name="Putnam N.H."/>
            <person name="Hellsten U."/>
            <person name="Kawashima T."/>
            <person name="Kuo A."/>
            <person name="Mitros T."/>
            <person name="Salamov A."/>
            <person name="Carpenter M.L."/>
            <person name="Signorovitch A.Y."/>
            <person name="Moreno M.A."/>
            <person name="Kamm K."/>
            <person name="Grimwood J."/>
            <person name="Schmutz J."/>
            <person name="Shapiro H."/>
            <person name="Grigoriev I.V."/>
            <person name="Buss L.W."/>
            <person name="Schierwater B."/>
            <person name="Dellaporta S.L."/>
            <person name="Rokhsar D.S."/>
        </authorList>
    </citation>
    <scope>NUCLEOTIDE SEQUENCE [LARGE SCALE GENOMIC DNA]</scope>
    <source>
        <strain evidence="6 7">Grell-BS-1999</strain>
    </source>
</reference>
<dbReference type="AlphaFoldDB" id="B3S8N0"/>
<dbReference type="CTD" id="6757839"/>
<proteinExistence type="predicted"/>
<keyword evidence="2" id="KW-0472">Membrane</keyword>
<dbReference type="SMART" id="SM00050">
    <property type="entry name" value="DISIN"/>
    <property type="match status" value="1"/>
</dbReference>
<evidence type="ECO:0000313" key="6">
    <source>
        <dbReference type="EMBL" id="EDV20983.1"/>
    </source>
</evidence>
<sequence>MNSNVSKLLTTIATLLLLASISLAKSEDQIKRHLTNYQLHSPIKAYFDYNRSSCRGQFNFSVANKTILLSIRPSQNVSWNRNNSQNCTILPISVVGKVTNNSQSYVDGIVTSHGEFYGKIAIGRGKFTKIYYVDSWFSDHDDERYALIYSFADLIPYQYRSGTARYGILTESIENLDKYLATDQDLSLLEEDSDEMFIQSKVSPNRLDDSPLNWKSGPLQVKKKICKLLAISDASFTVSYHNNKPVIEAALWNIVLAGNKLIQSLSVDDDHYIRDEIEFQLDSVQIEEPDWYVNEAGQEDSSDPMEYLLQRSRLNYNDYCLVIVLTNREFTNHENSISWTHGTKNFGLCSPYQQHPTVQEMISGNVMIISRKSLNSTLPQAMIENEFIQELAIATGLWHEDRECLDKSTTKAILAQTNPCDKQSILTTLRDRLNTCSRKQLLDVNVASNQCGNGRIQPGEECDCGAKEDCSDSCCDAETCKLITSSQCSPSQGPCCNPDSCMFYNVSEEIACLHEEECYHSSLCDGKTHGSVCPPPKTKPDSTLCEGNRKTCQNGECSGSLCLQYGRQACECQVKEKSCHLCCWNENTKTCQSISDYPEYDKLPGMYKPEGSNCGNGSGICNWDGHCIPPVRIGASFISVILRKLLRYLGRALLAAMLAFLATTLLIYYMLYNEPFFFALLFLTSVGFGYFLNKKLFTTCQSAKDEDQNSEERLRV</sequence>
<dbReference type="Proteomes" id="UP000009022">
    <property type="component" value="Unassembled WGS sequence"/>
</dbReference>
<evidence type="ECO:0000256" key="3">
    <source>
        <dbReference type="SAM" id="SignalP"/>
    </source>
</evidence>
<keyword evidence="7" id="KW-1185">Reference proteome</keyword>
<evidence type="ECO:0000313" key="7">
    <source>
        <dbReference type="Proteomes" id="UP000009022"/>
    </source>
</evidence>
<keyword evidence="3" id="KW-0732">Signal</keyword>
<dbReference type="SUPFAM" id="SSF55486">
    <property type="entry name" value="Metalloproteases ('zincins'), catalytic domain"/>
    <property type="match status" value="1"/>
</dbReference>
<dbReference type="GO" id="GO:0005886">
    <property type="term" value="C:plasma membrane"/>
    <property type="evidence" value="ECO:0000318"/>
    <property type="project" value="GO_Central"/>
</dbReference>
<dbReference type="InterPro" id="IPR036436">
    <property type="entry name" value="Disintegrin_dom_sf"/>
</dbReference>
<gene>
    <name evidence="6" type="ORF">TRIADDRAFT_60597</name>
</gene>
<evidence type="ECO:0000259" key="4">
    <source>
        <dbReference type="PROSITE" id="PS50214"/>
    </source>
</evidence>
<dbReference type="Pfam" id="PF00200">
    <property type="entry name" value="Disintegrin"/>
    <property type="match status" value="1"/>
</dbReference>
<dbReference type="Gene3D" id="4.10.70.10">
    <property type="entry name" value="Disintegrin domain"/>
    <property type="match status" value="1"/>
</dbReference>
<evidence type="ECO:0000256" key="1">
    <source>
        <dbReference type="PROSITE-ProRule" id="PRU00276"/>
    </source>
</evidence>
<evidence type="ECO:0000256" key="2">
    <source>
        <dbReference type="SAM" id="Phobius"/>
    </source>
</evidence>
<dbReference type="PANTHER" id="PTHR45702:SF2">
    <property type="entry name" value="KUZBANIAN, ISOFORM A"/>
    <property type="match status" value="1"/>
</dbReference>
<organism evidence="6 7">
    <name type="scientific">Trichoplax adhaerens</name>
    <name type="common">Trichoplax reptans</name>
    <dbReference type="NCBI Taxonomy" id="10228"/>
    <lineage>
        <taxon>Eukaryota</taxon>
        <taxon>Metazoa</taxon>
        <taxon>Placozoa</taxon>
        <taxon>Uniplacotomia</taxon>
        <taxon>Trichoplacea</taxon>
        <taxon>Trichoplacidae</taxon>
        <taxon>Trichoplax</taxon>
    </lineage>
</organism>
<dbReference type="PROSITE" id="PS50214">
    <property type="entry name" value="DISINTEGRIN_2"/>
    <property type="match status" value="1"/>
</dbReference>
<dbReference type="PANTHER" id="PTHR45702">
    <property type="entry name" value="ADAM10/ADAM17 METALLOPEPTIDASE FAMILY MEMBER"/>
    <property type="match status" value="1"/>
</dbReference>
<evidence type="ECO:0000259" key="5">
    <source>
        <dbReference type="PROSITE" id="PS50215"/>
    </source>
</evidence>
<feature type="chain" id="PRO_5002798563" description="Disintegrin domain-containing protein" evidence="3">
    <location>
        <begin position="25"/>
        <end position="716"/>
    </location>
</feature>
<dbReference type="GeneID" id="6757839"/>
<dbReference type="InterPro" id="IPR051489">
    <property type="entry name" value="ADAM_Metalloproteinase"/>
</dbReference>